<proteinExistence type="predicted"/>
<organism evidence="3 4">
    <name type="scientific">Wolfiporia cocos (strain MD-104)</name>
    <name type="common">Brown rot fungus</name>
    <dbReference type="NCBI Taxonomy" id="742152"/>
    <lineage>
        <taxon>Eukaryota</taxon>
        <taxon>Fungi</taxon>
        <taxon>Dikarya</taxon>
        <taxon>Basidiomycota</taxon>
        <taxon>Agaricomycotina</taxon>
        <taxon>Agaricomycetes</taxon>
        <taxon>Polyporales</taxon>
        <taxon>Phaeolaceae</taxon>
        <taxon>Wolfiporia</taxon>
    </lineage>
</organism>
<dbReference type="InterPro" id="IPR056884">
    <property type="entry name" value="NPHP3-like_N"/>
</dbReference>
<dbReference type="OMA" id="SICYHTI"/>
<accession>A0A2H3K0P2</accession>
<dbReference type="Proteomes" id="UP000218811">
    <property type="component" value="Unassembled WGS sequence"/>
</dbReference>
<name>A0A2H3K0P2_WOLCO</name>
<protein>
    <recommendedName>
        <fullName evidence="2">Nephrocystin 3-like N-terminal domain-containing protein</fullName>
    </recommendedName>
</protein>
<dbReference type="SUPFAM" id="SSF52540">
    <property type="entry name" value="P-loop containing nucleoside triphosphate hydrolases"/>
    <property type="match status" value="1"/>
</dbReference>
<dbReference type="EMBL" id="KB468124">
    <property type="protein sequence ID" value="PCH41987.1"/>
    <property type="molecule type" value="Genomic_DNA"/>
</dbReference>
<evidence type="ECO:0000313" key="3">
    <source>
        <dbReference type="EMBL" id="PCH41987.1"/>
    </source>
</evidence>
<feature type="domain" description="Nephrocystin 3-like N-terminal" evidence="2">
    <location>
        <begin position="110"/>
        <end position="271"/>
    </location>
</feature>
<evidence type="ECO:0000259" key="2">
    <source>
        <dbReference type="Pfam" id="PF24883"/>
    </source>
</evidence>
<dbReference type="PANTHER" id="PTHR10039">
    <property type="entry name" value="AMELOGENIN"/>
    <property type="match status" value="1"/>
</dbReference>
<keyword evidence="1" id="KW-0677">Repeat</keyword>
<reference evidence="3 4" key="1">
    <citation type="journal article" date="2012" name="Science">
        <title>The Paleozoic origin of enzymatic lignin decomposition reconstructed from 31 fungal genomes.</title>
        <authorList>
            <person name="Floudas D."/>
            <person name="Binder M."/>
            <person name="Riley R."/>
            <person name="Barry K."/>
            <person name="Blanchette R.A."/>
            <person name="Henrissat B."/>
            <person name="Martinez A.T."/>
            <person name="Otillar R."/>
            <person name="Spatafora J.W."/>
            <person name="Yadav J.S."/>
            <person name="Aerts A."/>
            <person name="Benoit I."/>
            <person name="Boyd A."/>
            <person name="Carlson A."/>
            <person name="Copeland A."/>
            <person name="Coutinho P.M."/>
            <person name="de Vries R.P."/>
            <person name="Ferreira P."/>
            <person name="Findley K."/>
            <person name="Foster B."/>
            <person name="Gaskell J."/>
            <person name="Glotzer D."/>
            <person name="Gorecki P."/>
            <person name="Heitman J."/>
            <person name="Hesse C."/>
            <person name="Hori C."/>
            <person name="Igarashi K."/>
            <person name="Jurgens J.A."/>
            <person name="Kallen N."/>
            <person name="Kersten P."/>
            <person name="Kohler A."/>
            <person name="Kuees U."/>
            <person name="Kumar T.K.A."/>
            <person name="Kuo A."/>
            <person name="LaButti K."/>
            <person name="Larrondo L.F."/>
            <person name="Lindquist E."/>
            <person name="Ling A."/>
            <person name="Lombard V."/>
            <person name="Lucas S."/>
            <person name="Lundell T."/>
            <person name="Martin R."/>
            <person name="McLaughlin D.J."/>
            <person name="Morgenstern I."/>
            <person name="Morin E."/>
            <person name="Murat C."/>
            <person name="Nagy L.G."/>
            <person name="Nolan M."/>
            <person name="Ohm R.A."/>
            <person name="Patyshakuliyeva A."/>
            <person name="Rokas A."/>
            <person name="Ruiz-Duenas F.J."/>
            <person name="Sabat G."/>
            <person name="Salamov A."/>
            <person name="Samejima M."/>
            <person name="Schmutz J."/>
            <person name="Slot J.C."/>
            <person name="St John F."/>
            <person name="Stenlid J."/>
            <person name="Sun H."/>
            <person name="Sun S."/>
            <person name="Syed K."/>
            <person name="Tsang A."/>
            <person name="Wiebenga A."/>
            <person name="Young D."/>
            <person name="Pisabarro A."/>
            <person name="Eastwood D.C."/>
            <person name="Martin F."/>
            <person name="Cullen D."/>
            <person name="Grigoriev I.V."/>
            <person name="Hibbett D.S."/>
        </authorList>
    </citation>
    <scope>NUCLEOTIDE SEQUENCE [LARGE SCALE GENOMIC DNA]</scope>
    <source>
        <strain evidence="3 4">MD-104</strain>
    </source>
</reference>
<dbReference type="OrthoDB" id="4760524at2759"/>
<dbReference type="PANTHER" id="PTHR10039:SF17">
    <property type="entry name" value="FUNGAL STAND N-TERMINAL GOODBYE DOMAIN-CONTAINING PROTEIN-RELATED"/>
    <property type="match status" value="1"/>
</dbReference>
<gene>
    <name evidence="3" type="ORF">WOLCODRAFT_119776</name>
</gene>
<feature type="non-terminal residue" evidence="3">
    <location>
        <position position="483"/>
    </location>
</feature>
<dbReference type="InterPro" id="IPR027417">
    <property type="entry name" value="P-loop_NTPase"/>
</dbReference>
<dbReference type="AlphaFoldDB" id="A0A2H3K0P2"/>
<dbReference type="Pfam" id="PF24883">
    <property type="entry name" value="NPHP3_N"/>
    <property type="match status" value="1"/>
</dbReference>
<dbReference type="STRING" id="742152.A0A2H3K0P2"/>
<sequence>MFTQVLFSERNASTLSSIRQKISDARMNFQACAVVRVEVVVERMKTAVNAIDSTTRRTEETDHYHWHIASSESKALLDRLSHRDQAEYGSPINVAKSGYLPGTRAEVLETLEDWATDGGQQASIFILSGAAGTGKSTIAHELAKRLDEKGRLGASFFFVRGDANLSCIAYVFPTIAYQLARSQPHMRSHIINACRNPSFRTQNHDIEHQLDHGIIIPLKSVSEHPYPVVVIVDALDECTDPELERIPRILHLLANRLCSLAYPLRVLLTTRPELHIERAFESVEFARSAKPYRLHAISRTIVDEDIKRFFSAKLFSLPQFNEVLMLRPTVIDDLTKSAHGLFIYASTVIRTIREESRPKRIAELTDDLLSVGKQVTLSELDNLYLVVLAAALPSSFLKRRKNDHSLALAILGAIALLQDHLNEASMRSLLNISQDDIESILSKLGSVVLYSPGTDQPIRPLHASFPQFLIDPLRCTNPDYYIS</sequence>
<evidence type="ECO:0000256" key="1">
    <source>
        <dbReference type="ARBA" id="ARBA00022737"/>
    </source>
</evidence>
<dbReference type="Gene3D" id="3.40.50.300">
    <property type="entry name" value="P-loop containing nucleotide triphosphate hydrolases"/>
    <property type="match status" value="1"/>
</dbReference>
<evidence type="ECO:0000313" key="4">
    <source>
        <dbReference type="Proteomes" id="UP000218811"/>
    </source>
</evidence>
<keyword evidence="4" id="KW-1185">Reference proteome</keyword>